<protein>
    <recommendedName>
        <fullName evidence="1">RNase H type-1 domain-containing protein</fullName>
    </recommendedName>
</protein>
<proteinExistence type="predicted"/>
<dbReference type="Gene3D" id="3.30.420.10">
    <property type="entry name" value="Ribonuclease H-like superfamily/Ribonuclease H"/>
    <property type="match status" value="1"/>
</dbReference>
<dbReference type="InterPro" id="IPR036397">
    <property type="entry name" value="RNaseH_sf"/>
</dbReference>
<dbReference type="InterPro" id="IPR044730">
    <property type="entry name" value="RNase_H-like_dom_plant"/>
</dbReference>
<evidence type="ECO:0000313" key="2">
    <source>
        <dbReference type="EMBL" id="SPD27089.1"/>
    </source>
</evidence>
<feature type="domain" description="RNase H type-1" evidence="1">
    <location>
        <begin position="9"/>
        <end position="94"/>
    </location>
</feature>
<dbReference type="InterPro" id="IPR052929">
    <property type="entry name" value="RNase_H-like_EbsB-rel"/>
</dbReference>
<dbReference type="GO" id="GO:0003676">
    <property type="term" value="F:nucleic acid binding"/>
    <property type="evidence" value="ECO:0007669"/>
    <property type="project" value="InterPro"/>
</dbReference>
<organism evidence="2">
    <name type="scientific">Fagus sylvatica</name>
    <name type="common">Beechnut</name>
    <dbReference type="NCBI Taxonomy" id="28930"/>
    <lineage>
        <taxon>Eukaryota</taxon>
        <taxon>Viridiplantae</taxon>
        <taxon>Streptophyta</taxon>
        <taxon>Embryophyta</taxon>
        <taxon>Tracheophyta</taxon>
        <taxon>Spermatophyta</taxon>
        <taxon>Magnoliopsida</taxon>
        <taxon>eudicotyledons</taxon>
        <taxon>Gunneridae</taxon>
        <taxon>Pentapetalae</taxon>
        <taxon>rosids</taxon>
        <taxon>fabids</taxon>
        <taxon>Fagales</taxon>
        <taxon>Fagaceae</taxon>
        <taxon>Fagus</taxon>
    </lineage>
</organism>
<dbReference type="PANTHER" id="PTHR47074:SF11">
    <property type="entry name" value="REVERSE TRANSCRIPTASE-LIKE PROTEIN"/>
    <property type="match status" value="1"/>
</dbReference>
<gene>
    <name evidence="2" type="ORF">FSB_LOCUS54971</name>
</gene>
<dbReference type="InterPro" id="IPR002156">
    <property type="entry name" value="RNaseH_domain"/>
</dbReference>
<reference evidence="2" key="1">
    <citation type="submission" date="2018-02" db="EMBL/GenBank/DDBJ databases">
        <authorList>
            <person name="Cohen D.B."/>
            <person name="Kent A.D."/>
        </authorList>
    </citation>
    <scope>NUCLEOTIDE SEQUENCE</scope>
</reference>
<dbReference type="PANTHER" id="PTHR47074">
    <property type="entry name" value="BNAC02G40300D PROTEIN"/>
    <property type="match status" value="1"/>
</dbReference>
<dbReference type="EMBL" id="OIVN01006179">
    <property type="protein sequence ID" value="SPD27089.1"/>
    <property type="molecule type" value="Genomic_DNA"/>
</dbReference>
<sequence>MCELLDFGLDATDAEALAALCAIEFAAEVYPFNMLFGGDCLQVIRALQSPEYDAARVGHIYSLARSKLSLFRDFSVAHVLREGNSVAHRLAKFARNVTGSQVWLQHVPSFLGQCLAFDVPVQFR</sequence>
<evidence type="ECO:0000259" key="1">
    <source>
        <dbReference type="Pfam" id="PF13456"/>
    </source>
</evidence>
<accession>A0A2N9ISH7</accession>
<name>A0A2N9ISH7_FAGSY</name>
<dbReference type="AlphaFoldDB" id="A0A2N9ISH7"/>
<dbReference type="InterPro" id="IPR012337">
    <property type="entry name" value="RNaseH-like_sf"/>
</dbReference>
<dbReference type="CDD" id="cd06222">
    <property type="entry name" value="RNase_H_like"/>
    <property type="match status" value="1"/>
</dbReference>
<dbReference type="SUPFAM" id="SSF53098">
    <property type="entry name" value="Ribonuclease H-like"/>
    <property type="match status" value="1"/>
</dbReference>
<dbReference type="GO" id="GO:0004523">
    <property type="term" value="F:RNA-DNA hybrid ribonuclease activity"/>
    <property type="evidence" value="ECO:0007669"/>
    <property type="project" value="InterPro"/>
</dbReference>
<dbReference type="Pfam" id="PF13456">
    <property type="entry name" value="RVT_3"/>
    <property type="match status" value="1"/>
</dbReference>